<reference evidence="9 10" key="1">
    <citation type="submission" date="2024-09" db="EMBL/GenBank/DDBJ databases">
        <authorList>
            <person name="Lee S.D."/>
        </authorList>
    </citation>
    <scope>NUCLEOTIDE SEQUENCE [LARGE SCALE GENOMIC DNA]</scope>
    <source>
        <strain evidence="9 10">N1-5</strain>
    </source>
</reference>
<evidence type="ECO:0000256" key="7">
    <source>
        <dbReference type="ARBA" id="ARBA00022840"/>
    </source>
</evidence>
<comment type="caution">
    <text evidence="9">The sequence shown here is derived from an EMBL/GenBank/DDBJ whole genome shotgun (WGS) entry which is preliminary data.</text>
</comment>
<dbReference type="EMBL" id="JBHEZZ010000004">
    <property type="protein sequence ID" value="MFC1401786.1"/>
    <property type="molecule type" value="Genomic_DNA"/>
</dbReference>
<accession>A0ABV6UK05</accession>
<proteinExistence type="inferred from homology"/>
<evidence type="ECO:0000256" key="3">
    <source>
        <dbReference type="ARBA" id="ARBA00014701"/>
    </source>
</evidence>
<dbReference type="PANTHER" id="PTHR18964:SF173">
    <property type="entry name" value="GLUCOKINASE"/>
    <property type="match status" value="1"/>
</dbReference>
<sequence length="315" mass="32096">MSDLTIGVDIGGTKIAAGVVDGGGTILSRVRIPTPRDEAGIARAITDAVDRAGEGWDGVSAIGVGAAGYVDETRSVVRSSPNLDWHDEPLKDLVQRHSGLPVVVENDANAAAWGEYVHGAAADHTVMVMVTVGTGLGGGIVAHDRLWRGRFGIGGEIGHYRAVPEGLACHCGRSGCMEQYASGSAHTRRAREAAAEAPQRAQILLSLGDGTAAGVQGPHIEEAALRGDPVALEAFSSTGRWLGQALADLAAVLDPGVFVLGGGVSAAGDLLLGPTEAAYRQALSGAGDRPYAKVLLAELGPDAGLVGAADLARRP</sequence>
<keyword evidence="7" id="KW-0067">ATP-binding</keyword>
<dbReference type="InterPro" id="IPR000600">
    <property type="entry name" value="ROK"/>
</dbReference>
<evidence type="ECO:0000256" key="1">
    <source>
        <dbReference type="ARBA" id="ARBA00006479"/>
    </source>
</evidence>
<evidence type="ECO:0000256" key="5">
    <source>
        <dbReference type="ARBA" id="ARBA00022741"/>
    </source>
</evidence>
<dbReference type="InterPro" id="IPR043129">
    <property type="entry name" value="ATPase_NBD"/>
</dbReference>
<evidence type="ECO:0000256" key="6">
    <source>
        <dbReference type="ARBA" id="ARBA00022777"/>
    </source>
</evidence>
<dbReference type="PANTHER" id="PTHR18964">
    <property type="entry name" value="ROK (REPRESSOR, ORF, KINASE) FAMILY"/>
    <property type="match status" value="1"/>
</dbReference>
<evidence type="ECO:0000313" key="10">
    <source>
        <dbReference type="Proteomes" id="UP001592528"/>
    </source>
</evidence>
<keyword evidence="5" id="KW-0547">Nucleotide-binding</keyword>
<dbReference type="InterPro" id="IPR004654">
    <property type="entry name" value="ROK_glcA"/>
</dbReference>
<dbReference type="PROSITE" id="PS01125">
    <property type="entry name" value="ROK"/>
    <property type="match status" value="1"/>
</dbReference>
<gene>
    <name evidence="9" type="ORF">ACEZDJ_10840</name>
</gene>
<dbReference type="NCBIfam" id="TIGR00744">
    <property type="entry name" value="ROK_glcA_fam"/>
    <property type="match status" value="1"/>
</dbReference>
<comment type="similarity">
    <text evidence="1">Belongs to the ROK (NagC/XylR) family.</text>
</comment>
<organism evidence="9 10">
    <name type="scientific">Streptacidiphilus cavernicola</name>
    <dbReference type="NCBI Taxonomy" id="3342716"/>
    <lineage>
        <taxon>Bacteria</taxon>
        <taxon>Bacillati</taxon>
        <taxon>Actinomycetota</taxon>
        <taxon>Actinomycetes</taxon>
        <taxon>Kitasatosporales</taxon>
        <taxon>Streptomycetaceae</taxon>
        <taxon>Streptacidiphilus</taxon>
    </lineage>
</organism>
<evidence type="ECO:0000313" key="9">
    <source>
        <dbReference type="EMBL" id="MFC1401786.1"/>
    </source>
</evidence>
<evidence type="ECO:0000256" key="8">
    <source>
        <dbReference type="ARBA" id="ARBA00032386"/>
    </source>
</evidence>
<dbReference type="InterPro" id="IPR049874">
    <property type="entry name" value="ROK_cs"/>
</dbReference>
<dbReference type="EC" id="2.7.1.2" evidence="2"/>
<name>A0ABV6UK05_9ACTN</name>
<evidence type="ECO:0000256" key="4">
    <source>
        <dbReference type="ARBA" id="ARBA00022679"/>
    </source>
</evidence>
<evidence type="ECO:0000256" key="2">
    <source>
        <dbReference type="ARBA" id="ARBA00012323"/>
    </source>
</evidence>
<keyword evidence="6" id="KW-0418">Kinase</keyword>
<dbReference type="Pfam" id="PF00480">
    <property type="entry name" value="ROK"/>
    <property type="match status" value="1"/>
</dbReference>
<dbReference type="Gene3D" id="3.30.420.40">
    <property type="match status" value="2"/>
</dbReference>
<dbReference type="SUPFAM" id="SSF53067">
    <property type="entry name" value="Actin-like ATPase domain"/>
    <property type="match status" value="1"/>
</dbReference>
<dbReference type="RefSeq" id="WP_030262263.1">
    <property type="nucleotide sequence ID" value="NZ_JBHEZZ010000004.1"/>
</dbReference>
<keyword evidence="4 9" id="KW-0808">Transferase</keyword>
<protein>
    <recommendedName>
        <fullName evidence="3">Glucokinase</fullName>
        <ecNumber evidence="2">2.7.1.2</ecNumber>
    </recommendedName>
    <alternativeName>
        <fullName evidence="8">Glucose kinase</fullName>
    </alternativeName>
</protein>
<dbReference type="GO" id="GO:0004340">
    <property type="term" value="F:glucokinase activity"/>
    <property type="evidence" value="ECO:0007669"/>
    <property type="project" value="UniProtKB-EC"/>
</dbReference>
<keyword evidence="10" id="KW-1185">Reference proteome</keyword>
<dbReference type="Proteomes" id="UP001592528">
    <property type="component" value="Unassembled WGS sequence"/>
</dbReference>